<protein>
    <submittedName>
        <fullName evidence="1">Uncharacterized protein</fullName>
    </submittedName>
</protein>
<accession>A0A0E9WW74</accession>
<dbReference type="EMBL" id="GBXM01014727">
    <property type="protein sequence ID" value="JAH93850.1"/>
    <property type="molecule type" value="Transcribed_RNA"/>
</dbReference>
<organism evidence="1">
    <name type="scientific">Anguilla anguilla</name>
    <name type="common">European freshwater eel</name>
    <name type="synonym">Muraena anguilla</name>
    <dbReference type="NCBI Taxonomy" id="7936"/>
    <lineage>
        <taxon>Eukaryota</taxon>
        <taxon>Metazoa</taxon>
        <taxon>Chordata</taxon>
        <taxon>Craniata</taxon>
        <taxon>Vertebrata</taxon>
        <taxon>Euteleostomi</taxon>
        <taxon>Actinopterygii</taxon>
        <taxon>Neopterygii</taxon>
        <taxon>Teleostei</taxon>
        <taxon>Anguilliformes</taxon>
        <taxon>Anguillidae</taxon>
        <taxon>Anguilla</taxon>
    </lineage>
</organism>
<evidence type="ECO:0000313" key="1">
    <source>
        <dbReference type="EMBL" id="JAH93850.1"/>
    </source>
</evidence>
<proteinExistence type="predicted"/>
<sequence length="103" mass="11795">MQVLIYHSPDLTLAGCVCVRERELQKGNVQQTGWSSHVFMTENKSGLLYCLMVQSDVILLSGLSTRGMWTYNDRHLRTWINYGKIISSMPALVTPINKWVHVQ</sequence>
<reference evidence="1" key="2">
    <citation type="journal article" date="2015" name="Fish Shellfish Immunol.">
        <title>Early steps in the European eel (Anguilla anguilla)-Vibrio vulnificus interaction in the gills: Role of the RtxA13 toxin.</title>
        <authorList>
            <person name="Callol A."/>
            <person name="Pajuelo D."/>
            <person name="Ebbesson L."/>
            <person name="Teles M."/>
            <person name="MacKenzie S."/>
            <person name="Amaro C."/>
        </authorList>
    </citation>
    <scope>NUCLEOTIDE SEQUENCE</scope>
</reference>
<dbReference type="AlphaFoldDB" id="A0A0E9WW74"/>
<reference evidence="1" key="1">
    <citation type="submission" date="2014-11" db="EMBL/GenBank/DDBJ databases">
        <authorList>
            <person name="Amaro Gonzalez C."/>
        </authorList>
    </citation>
    <scope>NUCLEOTIDE SEQUENCE</scope>
</reference>
<name>A0A0E9WW74_ANGAN</name>